<keyword evidence="5" id="KW-1185">Reference proteome</keyword>
<gene>
    <name evidence="4" type="primary">RPP25_2</name>
    <name evidence="4" type="ORF">FOL47_008894</name>
</gene>
<dbReference type="InterPro" id="IPR036882">
    <property type="entry name" value="Alba-like_dom_sf"/>
</dbReference>
<dbReference type="SUPFAM" id="SSF82704">
    <property type="entry name" value="AlbA-like"/>
    <property type="match status" value="1"/>
</dbReference>
<accession>A0A7J6LBG8</accession>
<keyword evidence="2" id="KW-0694">RNA-binding</keyword>
<sequence>MAAATEVKYKRVAKPADENKKPAANNEIRITSIGRVNNFVDEGISIFTGSDGKTQSNTVKVLARELAAGASLSKAVIVSEILTRRVPGIKKKVDLGSNDVEEEFEPVNADSQADHISRARIVPSLEVTLTVSKPVTSESIKADSFVERPNLVGDSPRRGGGRRPRGRRPGSGAAKGAGNKDDTAEKKAD</sequence>
<dbReference type="GO" id="GO:0003723">
    <property type="term" value="F:RNA binding"/>
    <property type="evidence" value="ECO:0007669"/>
    <property type="project" value="UniProtKB-KW"/>
</dbReference>
<dbReference type="OrthoDB" id="424402at2759"/>
<protein>
    <submittedName>
        <fullName evidence="4">Rpp25p</fullName>
    </submittedName>
</protein>
<feature type="region of interest" description="Disordered" evidence="3">
    <location>
        <begin position="139"/>
        <end position="189"/>
    </location>
</feature>
<evidence type="ECO:0000256" key="1">
    <source>
        <dbReference type="ARBA" id="ARBA00008018"/>
    </source>
</evidence>
<dbReference type="InterPro" id="IPR051958">
    <property type="entry name" value="Alba-like_NAB"/>
</dbReference>
<dbReference type="AlphaFoldDB" id="A0A7J6LBG8"/>
<evidence type="ECO:0000313" key="4">
    <source>
        <dbReference type="EMBL" id="KAF4656503.1"/>
    </source>
</evidence>
<evidence type="ECO:0000313" key="5">
    <source>
        <dbReference type="Proteomes" id="UP000591131"/>
    </source>
</evidence>
<feature type="compositionally biased region" description="Basic and acidic residues" evidence="3">
    <location>
        <begin position="178"/>
        <end position="189"/>
    </location>
</feature>
<dbReference type="PANTHER" id="PTHR13516:SF4">
    <property type="entry name" value="FI09323P"/>
    <property type="match status" value="1"/>
</dbReference>
<evidence type="ECO:0000256" key="2">
    <source>
        <dbReference type="ARBA" id="ARBA00022884"/>
    </source>
</evidence>
<dbReference type="EMBL" id="JAAPAO010000594">
    <property type="protein sequence ID" value="KAF4656503.1"/>
    <property type="molecule type" value="Genomic_DNA"/>
</dbReference>
<proteinExistence type="inferred from homology"/>
<dbReference type="Gene3D" id="3.30.110.20">
    <property type="entry name" value="Alba-like domain"/>
    <property type="match status" value="1"/>
</dbReference>
<comment type="similarity">
    <text evidence="1">Belongs to the histone-like Alba family.</text>
</comment>
<feature type="region of interest" description="Disordered" evidence="3">
    <location>
        <begin position="1"/>
        <end position="25"/>
    </location>
</feature>
<reference evidence="4 5" key="1">
    <citation type="submission" date="2020-04" db="EMBL/GenBank/DDBJ databases">
        <title>Perkinsus chesapeaki whole genome sequence.</title>
        <authorList>
            <person name="Bogema D.R."/>
        </authorList>
    </citation>
    <scope>NUCLEOTIDE SEQUENCE [LARGE SCALE GENOMIC DNA]</scope>
    <source>
        <strain evidence="4">ATCC PRA-425</strain>
    </source>
</reference>
<dbReference type="PANTHER" id="PTHR13516">
    <property type="entry name" value="RIBONUCLEASE P SUBUNIT P25"/>
    <property type="match status" value="1"/>
</dbReference>
<feature type="compositionally biased region" description="Basic residues" evidence="3">
    <location>
        <begin position="159"/>
        <end position="168"/>
    </location>
</feature>
<evidence type="ECO:0000256" key="3">
    <source>
        <dbReference type="SAM" id="MobiDB-lite"/>
    </source>
</evidence>
<comment type="caution">
    <text evidence="4">The sequence shown here is derived from an EMBL/GenBank/DDBJ whole genome shotgun (WGS) entry which is preliminary data.</text>
</comment>
<dbReference type="Proteomes" id="UP000591131">
    <property type="component" value="Unassembled WGS sequence"/>
</dbReference>
<organism evidence="4 5">
    <name type="scientific">Perkinsus chesapeaki</name>
    <name type="common">Clam parasite</name>
    <name type="synonym">Perkinsus andrewsi</name>
    <dbReference type="NCBI Taxonomy" id="330153"/>
    <lineage>
        <taxon>Eukaryota</taxon>
        <taxon>Sar</taxon>
        <taxon>Alveolata</taxon>
        <taxon>Perkinsozoa</taxon>
        <taxon>Perkinsea</taxon>
        <taxon>Perkinsida</taxon>
        <taxon>Perkinsidae</taxon>
        <taxon>Perkinsus</taxon>
    </lineage>
</organism>
<name>A0A7J6LBG8_PERCH</name>